<evidence type="ECO:0000313" key="2">
    <source>
        <dbReference type="WBParaSite" id="nRc.2.0.1.t10087-RA"/>
    </source>
</evidence>
<protein>
    <submittedName>
        <fullName evidence="2">Uncharacterized protein</fullName>
    </submittedName>
</protein>
<accession>A0A915I897</accession>
<organism evidence="1 2">
    <name type="scientific">Romanomermis culicivorax</name>
    <name type="common">Nematode worm</name>
    <dbReference type="NCBI Taxonomy" id="13658"/>
    <lineage>
        <taxon>Eukaryota</taxon>
        <taxon>Metazoa</taxon>
        <taxon>Ecdysozoa</taxon>
        <taxon>Nematoda</taxon>
        <taxon>Enoplea</taxon>
        <taxon>Dorylaimia</taxon>
        <taxon>Mermithida</taxon>
        <taxon>Mermithoidea</taxon>
        <taxon>Mermithidae</taxon>
        <taxon>Romanomermis</taxon>
    </lineage>
</organism>
<dbReference type="InterPro" id="IPR040008">
    <property type="entry name" value="Ribosomal_mL46"/>
</dbReference>
<sequence length="171" mass="19930">MSLTDDAKNDLKSLNRLLHRKLTFIAKLNLSQNPAWWLPFAIVKPQENLRQAAERALKELVNDKKHFTFYGNAPVGYYKWRFPKPIQKSTSFDGLKVCSFDGLKMFVFKATTISRSMEIKTNQKVVDYEWTTHEDLRPRISSDLYGNIKITPADQTLIKKQTGFQQIIYKI</sequence>
<dbReference type="SUPFAM" id="SSF55811">
    <property type="entry name" value="Nudix"/>
    <property type="match status" value="1"/>
</dbReference>
<dbReference type="WBParaSite" id="nRc.2.0.1.t10087-RA">
    <property type="protein sequence ID" value="nRc.2.0.1.t10087-RA"/>
    <property type="gene ID" value="nRc.2.0.1.g10087"/>
</dbReference>
<dbReference type="AlphaFoldDB" id="A0A915I897"/>
<keyword evidence="1" id="KW-1185">Reference proteome</keyword>
<dbReference type="Gene3D" id="3.90.79.10">
    <property type="entry name" value="Nucleoside Triphosphate Pyrophosphohydrolase"/>
    <property type="match status" value="1"/>
</dbReference>
<reference evidence="2" key="1">
    <citation type="submission" date="2022-11" db="UniProtKB">
        <authorList>
            <consortium name="WormBaseParasite"/>
        </authorList>
    </citation>
    <scope>IDENTIFICATION</scope>
</reference>
<dbReference type="InterPro" id="IPR015797">
    <property type="entry name" value="NUDIX_hydrolase-like_dom_sf"/>
</dbReference>
<proteinExistence type="predicted"/>
<dbReference type="GO" id="GO:0005762">
    <property type="term" value="C:mitochondrial large ribosomal subunit"/>
    <property type="evidence" value="ECO:0007669"/>
    <property type="project" value="TreeGrafter"/>
</dbReference>
<dbReference type="GO" id="GO:0003735">
    <property type="term" value="F:structural constituent of ribosome"/>
    <property type="evidence" value="ECO:0007669"/>
    <property type="project" value="InterPro"/>
</dbReference>
<dbReference type="Proteomes" id="UP000887565">
    <property type="component" value="Unplaced"/>
</dbReference>
<evidence type="ECO:0000313" key="1">
    <source>
        <dbReference type="Proteomes" id="UP000887565"/>
    </source>
</evidence>
<name>A0A915I897_ROMCU</name>
<dbReference type="PANTHER" id="PTHR13124">
    <property type="entry name" value="39S RIBOSOMAL PROTEIN L46, MITOCHONDRIAL PRECURSOR-RELATED"/>
    <property type="match status" value="1"/>
</dbReference>
<dbReference type="PANTHER" id="PTHR13124:SF12">
    <property type="entry name" value="LARGE RIBOSOMAL SUBUNIT PROTEIN ML46"/>
    <property type="match status" value="1"/>
</dbReference>